<feature type="region of interest" description="Disordered" evidence="1">
    <location>
        <begin position="140"/>
        <end position="176"/>
    </location>
</feature>
<evidence type="ECO:0000313" key="3">
    <source>
        <dbReference type="Proteomes" id="UP000826271"/>
    </source>
</evidence>
<name>A0AAV6X8I9_9LAMI</name>
<dbReference type="Proteomes" id="UP000826271">
    <property type="component" value="Unassembled WGS sequence"/>
</dbReference>
<dbReference type="PANTHER" id="PTHR37256:SF1">
    <property type="entry name" value="MYB-LIKE PROTEIN A"/>
    <property type="match status" value="1"/>
</dbReference>
<evidence type="ECO:0000256" key="1">
    <source>
        <dbReference type="SAM" id="MobiDB-lite"/>
    </source>
</evidence>
<gene>
    <name evidence="2" type="ORF">BUALT_Bualt10G0101200</name>
</gene>
<dbReference type="EMBL" id="WHWC01000010">
    <property type="protein sequence ID" value="KAG8375450.1"/>
    <property type="molecule type" value="Genomic_DNA"/>
</dbReference>
<sequence>MRGKSSSSSSSKSRNGGVENENIEKVKEPHLSGAYIRSLVKQLTSSRTKDSSSNSKDVEILEATNQDEFSDHKMEKSNQPPQQHKKQVRRRLHTSRPYQERLLNMAEARREIVTALKFHRASMKQASEKQNEQRIETRPEFHPFEPSSNQVLSEQEAKLKSRRNSRVYASNSPTSNNLPPNYMENYSYSPGFCSPYPWSISPIPPPPPIYHESLNFALPSQTLGLNLNLQDFNYLETTPFHSGANPSSIYSSSSPSTSSSPLDEIPCMGPPPQVAEFEDLGLHHAMDDKEMAEIRSIGEQYQMEWNDTLNLVNSAWWFKFLKSMEMENQNGGEGLVNSPFDEVVEFPAWLNANEGYVADCSSDDYFQDPDLPCMDIEEIEGMDGDWLA</sequence>
<keyword evidence="3" id="KW-1185">Reference proteome</keyword>
<dbReference type="PANTHER" id="PTHR37256">
    <property type="entry name" value="E1A-BINDING PROTEIN P400-LIKE"/>
    <property type="match status" value="1"/>
</dbReference>
<organism evidence="2 3">
    <name type="scientific">Buddleja alternifolia</name>
    <dbReference type="NCBI Taxonomy" id="168488"/>
    <lineage>
        <taxon>Eukaryota</taxon>
        <taxon>Viridiplantae</taxon>
        <taxon>Streptophyta</taxon>
        <taxon>Embryophyta</taxon>
        <taxon>Tracheophyta</taxon>
        <taxon>Spermatophyta</taxon>
        <taxon>Magnoliopsida</taxon>
        <taxon>eudicotyledons</taxon>
        <taxon>Gunneridae</taxon>
        <taxon>Pentapetalae</taxon>
        <taxon>asterids</taxon>
        <taxon>lamiids</taxon>
        <taxon>Lamiales</taxon>
        <taxon>Scrophulariaceae</taxon>
        <taxon>Buddlejeae</taxon>
        <taxon>Buddleja</taxon>
    </lineage>
</organism>
<dbReference type="AlphaFoldDB" id="A0AAV6X8I9"/>
<reference evidence="2" key="1">
    <citation type="submission" date="2019-10" db="EMBL/GenBank/DDBJ databases">
        <authorList>
            <person name="Zhang R."/>
            <person name="Pan Y."/>
            <person name="Wang J."/>
            <person name="Ma R."/>
            <person name="Yu S."/>
        </authorList>
    </citation>
    <scope>NUCLEOTIDE SEQUENCE</scope>
    <source>
        <strain evidence="2">LA-IB0</strain>
        <tissue evidence="2">Leaf</tissue>
    </source>
</reference>
<feature type="compositionally biased region" description="Low complexity" evidence="1">
    <location>
        <begin position="1"/>
        <end position="13"/>
    </location>
</feature>
<protein>
    <recommendedName>
        <fullName evidence="4">Hydroxyproline-rich glycoprotein family protein</fullName>
    </recommendedName>
</protein>
<accession>A0AAV6X8I9</accession>
<evidence type="ECO:0008006" key="4">
    <source>
        <dbReference type="Google" id="ProtNLM"/>
    </source>
</evidence>
<proteinExistence type="predicted"/>
<feature type="compositionally biased region" description="Basic residues" evidence="1">
    <location>
        <begin position="83"/>
        <end position="94"/>
    </location>
</feature>
<evidence type="ECO:0000313" key="2">
    <source>
        <dbReference type="EMBL" id="KAG8375450.1"/>
    </source>
</evidence>
<feature type="region of interest" description="Disordered" evidence="1">
    <location>
        <begin position="1"/>
        <end position="99"/>
    </location>
</feature>
<comment type="caution">
    <text evidence="2">The sequence shown here is derived from an EMBL/GenBank/DDBJ whole genome shotgun (WGS) entry which is preliminary data.</text>
</comment>